<comment type="caution">
    <text evidence="3">The sequence shown here is derived from an EMBL/GenBank/DDBJ whole genome shotgun (WGS) entry which is preliminary data.</text>
</comment>
<evidence type="ECO:0000313" key="4">
    <source>
        <dbReference type="Proteomes" id="UP000441455"/>
    </source>
</evidence>
<organism evidence="3 4">
    <name type="scientific">Acidaminococcus fermentans</name>
    <dbReference type="NCBI Taxonomy" id="905"/>
    <lineage>
        <taxon>Bacteria</taxon>
        <taxon>Bacillati</taxon>
        <taxon>Bacillota</taxon>
        <taxon>Negativicutes</taxon>
        <taxon>Acidaminococcales</taxon>
        <taxon>Acidaminococcaceae</taxon>
        <taxon>Acidaminococcus</taxon>
    </lineage>
</organism>
<protein>
    <recommendedName>
        <fullName evidence="2">YqbQ/XkdQ domain-containing protein</fullName>
    </recommendedName>
</protein>
<feature type="domain" description="YqbQ/XkdQ" evidence="2">
    <location>
        <begin position="40"/>
        <end position="331"/>
    </location>
</feature>
<feature type="region of interest" description="Disordered" evidence="1">
    <location>
        <begin position="8"/>
        <end position="30"/>
    </location>
</feature>
<evidence type="ECO:0000313" key="3">
    <source>
        <dbReference type="EMBL" id="MSS82229.1"/>
    </source>
</evidence>
<dbReference type="AlphaFoldDB" id="A0A6N7VKJ4"/>
<dbReference type="EMBL" id="VULN01000008">
    <property type="protein sequence ID" value="MSS82229.1"/>
    <property type="molecule type" value="Genomic_DNA"/>
</dbReference>
<reference evidence="3 4" key="1">
    <citation type="submission" date="2019-08" db="EMBL/GenBank/DDBJ databases">
        <title>In-depth cultivation of the pig gut microbiome towards novel bacterial diversity and tailored functional studies.</title>
        <authorList>
            <person name="Wylensek D."/>
            <person name="Hitch T.C.A."/>
            <person name="Clavel T."/>
        </authorList>
    </citation>
    <scope>NUCLEOTIDE SEQUENCE [LARGE SCALE GENOMIC DNA]</scope>
    <source>
        <strain evidence="3 4">WCA-389-WT-5B</strain>
    </source>
</reference>
<feature type="compositionally biased region" description="Polar residues" evidence="1">
    <location>
        <begin position="16"/>
        <end position="30"/>
    </location>
</feature>
<dbReference type="InterPro" id="IPR056937">
    <property type="entry name" value="YqbQ/XkdQ"/>
</dbReference>
<name>A0A6N7VKJ4_ACIFE</name>
<proteinExistence type="predicted"/>
<sequence length="510" mass="55849">MMKMFQLQKINKKENTASTQPAENNQPENTDLTGWLISATWSGDVEQAGRKLEFDLAYTTRDKAWQNPELELGDEVLLQCIDDTSQQTFHLFQGRIFGRSRESGSSVMHFTAFDNIVYLAKSRITKKYTNVTVADAIRQTINDFSIPAGTIPDLSVICNFIADDISATEAIKQALSYQSAQDQKGYHIYMTEGKLNVVCMNDQVVEDFLISDVTNLTGASVSESVEDMVSKVIVVDSAGQTKGELPNQTDIDRFGLIQAICKADPKQDDASQARAMLKTVAHDMSIRAIGHIQCIAGFSVSVQEEQLKGQFFIKSDSHKIEGNKHLMELHLVFHKLLDEQKKELDSASYNANPDYVPPAETKTSAQAASLGGSIAGSSVVDGCMANFDGTVSPYGSEGCVDRATIAAAGYSPFAAQEYNNGVKGCDQLRADAEAQGLAIPYDPSQLEKGDIIMYNRYSKPDPNWHVVVYDGSGGCWGNSSNVYGCFHHYEGSIDMGGDYYPATIIKTSRG</sequence>
<dbReference type="OrthoDB" id="1698671at2"/>
<dbReference type="Pfam" id="PF24032">
    <property type="entry name" value="YQBQ"/>
    <property type="match status" value="1"/>
</dbReference>
<evidence type="ECO:0000256" key="1">
    <source>
        <dbReference type="SAM" id="MobiDB-lite"/>
    </source>
</evidence>
<gene>
    <name evidence="3" type="ORF">FX155_06420</name>
</gene>
<accession>A0A6N7VKJ4</accession>
<dbReference type="Proteomes" id="UP000441455">
    <property type="component" value="Unassembled WGS sequence"/>
</dbReference>
<evidence type="ECO:0000259" key="2">
    <source>
        <dbReference type="Pfam" id="PF24032"/>
    </source>
</evidence>